<gene>
    <name evidence="1" type="ORF">FJV41_07335</name>
</gene>
<dbReference type="PANTHER" id="PTHR33361:SF15">
    <property type="entry name" value="DUF885 FAMILY LIPOPROTEIN"/>
    <property type="match status" value="1"/>
</dbReference>
<evidence type="ECO:0000313" key="2">
    <source>
        <dbReference type="Proteomes" id="UP000315369"/>
    </source>
</evidence>
<dbReference type="Pfam" id="PF05960">
    <property type="entry name" value="DUF885"/>
    <property type="match status" value="1"/>
</dbReference>
<protein>
    <submittedName>
        <fullName evidence="1">DUF885 domain-containing protein</fullName>
    </submittedName>
</protein>
<dbReference type="Proteomes" id="UP000315369">
    <property type="component" value="Unassembled WGS sequence"/>
</dbReference>
<evidence type="ECO:0000313" key="1">
    <source>
        <dbReference type="EMBL" id="TQF16626.1"/>
    </source>
</evidence>
<dbReference type="AlphaFoldDB" id="A0A540X5S7"/>
<name>A0A540X5S7_9BACT</name>
<sequence>MRARLFPPTPCPHECRDFGPSSLKRALMRIRVAVILLASLSACASRSKDGSESSSSLPTPSRAATASYSHFIREYLDWFSAANPVRATRLGFHAHDAHLQDVSKEALQRKAEALRGWLTRLEQVNCSALSGDDAVDGVVLQNAIRAELLELEEERIWEKNPGAYVGLVSGGLSSLSSRDFAPLNERMRDMRSRMARIPQVLEAAKANLTGVPRLWAEQAIRDARGTQVYLRVDLPRALEAQGLDKVPPAEREAFHAARADALRQMEGFTEWLEEELLPQANGDFRLGRELFEKKLALEEHISLSADQLRDINERAIREYKAWVARETAKVDPSKTPEQVMAVLVKDHPTSEELIPLARTQLVELQRFVREKDILTLPSDALPSVRETPPYERLGFASMDTPGPFESKAKEAYYNITNVEAEWSTEEKSQHLTYFNRAGLLGITVHEAMPGHFVQLLYGAKIPTDVRKVFTPASVVEGWAHYAEQMMVDEGLGQGDPSVRLGQLRRALQRHARWYAALALHVYNEPVDVVAKRYAEIAYFEPFPAMREVERGTSNPTYLYYAAGRMQILKLREDYRKHLEASGKKFVLKDFHDRFLQLGLPVSLARKVLIPNDESPSLE</sequence>
<keyword evidence="2" id="KW-1185">Reference proteome</keyword>
<organism evidence="1 2">
    <name type="scientific">Myxococcus llanfairpwllgwyngyllgogerychwyrndrobwllllantysiliogogogochensis</name>
    <dbReference type="NCBI Taxonomy" id="2590453"/>
    <lineage>
        <taxon>Bacteria</taxon>
        <taxon>Pseudomonadati</taxon>
        <taxon>Myxococcota</taxon>
        <taxon>Myxococcia</taxon>
        <taxon>Myxococcales</taxon>
        <taxon>Cystobacterineae</taxon>
        <taxon>Myxococcaceae</taxon>
        <taxon>Myxococcus</taxon>
    </lineage>
</organism>
<proteinExistence type="predicted"/>
<accession>A0A540X5S7</accession>
<dbReference type="OrthoDB" id="9769898at2"/>
<dbReference type="PANTHER" id="PTHR33361">
    <property type="entry name" value="GLR0591 PROTEIN"/>
    <property type="match status" value="1"/>
</dbReference>
<dbReference type="InterPro" id="IPR010281">
    <property type="entry name" value="DUF885"/>
</dbReference>
<reference evidence="1 2" key="1">
    <citation type="submission" date="2019-06" db="EMBL/GenBank/DDBJ databases">
        <authorList>
            <person name="Livingstone P."/>
            <person name="Whitworth D."/>
        </authorList>
    </citation>
    <scope>NUCLEOTIDE SEQUENCE [LARGE SCALE GENOMIC DNA]</scope>
    <source>
        <strain evidence="1 2">AM401</strain>
    </source>
</reference>
<dbReference type="EMBL" id="VIFM01000020">
    <property type="protein sequence ID" value="TQF16626.1"/>
    <property type="molecule type" value="Genomic_DNA"/>
</dbReference>
<comment type="caution">
    <text evidence="1">The sequence shown here is derived from an EMBL/GenBank/DDBJ whole genome shotgun (WGS) entry which is preliminary data.</text>
</comment>